<evidence type="ECO:0000313" key="2">
    <source>
        <dbReference type="Proteomes" id="UP000541426"/>
    </source>
</evidence>
<comment type="caution">
    <text evidence="1">The sequence shown here is derived from an EMBL/GenBank/DDBJ whole genome shotgun (WGS) entry which is preliminary data.</text>
</comment>
<dbReference type="AlphaFoldDB" id="A0A7W6DNT4"/>
<keyword evidence="2" id="KW-1185">Reference proteome</keyword>
<dbReference type="Proteomes" id="UP000541426">
    <property type="component" value="Unassembled WGS sequence"/>
</dbReference>
<accession>A0A7W6DNT4</accession>
<reference evidence="1 2" key="1">
    <citation type="submission" date="2020-08" db="EMBL/GenBank/DDBJ databases">
        <title>Genomic Encyclopedia of Type Strains, Phase IV (KMG-IV): sequencing the most valuable type-strain genomes for metagenomic binning, comparative biology and taxonomic classification.</title>
        <authorList>
            <person name="Goeker M."/>
        </authorList>
    </citation>
    <scope>NUCLEOTIDE SEQUENCE [LARGE SCALE GENOMIC DNA]</scope>
    <source>
        <strain evidence="1 2">DSM 102235</strain>
    </source>
</reference>
<gene>
    <name evidence="1" type="ORF">GGQ68_001285</name>
</gene>
<sequence length="35" mass="3745">MASVQFGKGLGAGGLVSIVTTFCQPWAWEIMACVW</sequence>
<evidence type="ECO:0000313" key="1">
    <source>
        <dbReference type="EMBL" id="MBB3984956.1"/>
    </source>
</evidence>
<name>A0A7W6DNT4_9RHOB</name>
<organism evidence="1 2">
    <name type="scientific">Sagittula marina</name>
    <dbReference type="NCBI Taxonomy" id="943940"/>
    <lineage>
        <taxon>Bacteria</taxon>
        <taxon>Pseudomonadati</taxon>
        <taxon>Pseudomonadota</taxon>
        <taxon>Alphaproteobacteria</taxon>
        <taxon>Rhodobacterales</taxon>
        <taxon>Roseobacteraceae</taxon>
        <taxon>Sagittula</taxon>
    </lineage>
</organism>
<dbReference type="EMBL" id="JACIEJ010000003">
    <property type="protein sequence ID" value="MBB3984956.1"/>
    <property type="molecule type" value="Genomic_DNA"/>
</dbReference>
<proteinExistence type="predicted"/>
<protein>
    <submittedName>
        <fullName evidence="1">Uncharacterized protein</fullName>
    </submittedName>
</protein>